<dbReference type="Pfam" id="PF04675">
    <property type="entry name" value="DNA_ligase_A_N"/>
    <property type="match status" value="1"/>
</dbReference>
<gene>
    <name evidence="15" type="ORF">ANE_LOCUS4692</name>
</gene>
<dbReference type="FunFam" id="1.10.3260.10:FF:000006">
    <property type="entry name" value="DNA ligase"/>
    <property type="match status" value="1"/>
</dbReference>
<dbReference type="Gene3D" id="2.40.50.140">
    <property type="entry name" value="Nucleic acid-binding proteins"/>
    <property type="match status" value="1"/>
</dbReference>
<dbReference type="PROSITE" id="PS00697">
    <property type="entry name" value="DNA_LIGASE_A1"/>
    <property type="match status" value="1"/>
</dbReference>
<dbReference type="Gene3D" id="3.30.470.30">
    <property type="entry name" value="DNA ligase/mRNA capping enzyme"/>
    <property type="match status" value="1"/>
</dbReference>
<comment type="similarity">
    <text evidence="2 12">Belongs to the ATP-dependent DNA ligase family.</text>
</comment>
<dbReference type="FunFam" id="3.30.470.30:FF:000002">
    <property type="entry name" value="DNA ligase"/>
    <property type="match status" value="1"/>
</dbReference>
<dbReference type="Gene3D" id="3.30.1490.70">
    <property type="match status" value="1"/>
</dbReference>
<evidence type="ECO:0000256" key="3">
    <source>
        <dbReference type="ARBA" id="ARBA00022598"/>
    </source>
</evidence>
<evidence type="ECO:0000256" key="6">
    <source>
        <dbReference type="ARBA" id="ARBA00022763"/>
    </source>
</evidence>
<dbReference type="GO" id="GO:0005524">
    <property type="term" value="F:ATP binding"/>
    <property type="evidence" value="ECO:0007669"/>
    <property type="project" value="UniProtKB-KW"/>
</dbReference>
<keyword evidence="5 11" id="KW-0547">Nucleotide-binding</keyword>
<dbReference type="GO" id="GO:0003677">
    <property type="term" value="F:DNA binding"/>
    <property type="evidence" value="ECO:0007669"/>
    <property type="project" value="InterPro"/>
</dbReference>
<comment type="caution">
    <text evidence="15">The sequence shown here is derived from an EMBL/GenBank/DDBJ whole genome shotgun (WGS) entry which is preliminary data.</text>
</comment>
<dbReference type="InterPro" id="IPR012309">
    <property type="entry name" value="DNA_ligase_ATP-dep_C"/>
</dbReference>
<dbReference type="Gene3D" id="3.40.50.12650">
    <property type="match status" value="1"/>
</dbReference>
<dbReference type="CDD" id="cd16273">
    <property type="entry name" value="SNM1A-1C-like_MBL-fold"/>
    <property type="match status" value="1"/>
</dbReference>
<dbReference type="PANTHER" id="PTHR45674">
    <property type="entry name" value="DNA LIGASE 1/3 FAMILY MEMBER"/>
    <property type="match status" value="1"/>
</dbReference>
<dbReference type="GO" id="GO:0071897">
    <property type="term" value="P:DNA biosynthetic process"/>
    <property type="evidence" value="ECO:0007669"/>
    <property type="project" value="InterPro"/>
</dbReference>
<dbReference type="PROSITE" id="PS50160">
    <property type="entry name" value="DNA_LIGASE_A3"/>
    <property type="match status" value="1"/>
</dbReference>
<proteinExistence type="inferred from homology"/>
<evidence type="ECO:0000259" key="14">
    <source>
        <dbReference type="PROSITE" id="PS50160"/>
    </source>
</evidence>
<evidence type="ECO:0000256" key="1">
    <source>
        <dbReference type="ARBA" id="ARBA00004123"/>
    </source>
</evidence>
<sequence length="1394" mass="156461">MSSDSAGATTAGNIPPISEKNAETLNLNSTELYSSAVSSVSPLFPPPFSSLSIPPPNRIPKTKFIVDFFRFPQSSDSSSVAFFLSHFHSDHYSGLSPSWSRGIIFCSHKTARLVKEILQVPSQFVFPLPMQQTVMIDGSEVVLIDANHCPGAVQFLFKVTSEENGCFERYVHTGDFRFCDPMRLDSFLSGFIGCDGVFLDTTYCNPKFVFPTQEESVDYVVSVIDKIDGESVDTKKKVLFLVATYVVGKEKILIEIARRCKRKIFVEARKMSVLSILGCCGENGIFTEDRNESDVHVVGWNVLGETWPYFRPNFLKMNEVMIEKGYDKVVGFVPTGWTYEVKRNKFAVKFKDSMEIHLVPYSEHSNYDELREYIKFLKPKRVIPTVGVDIEKLDSREVYKMQKHFSGLVDEMANKKDFLLGFYRQSYQKNESCSSEVCKGEDKKACEDGGINVPLLHDTAPKSDSSVTERLLIELRDCLPAWVSEEQMLDMINKHAGNPVDIVSNFYEREAELYKQSSRTLENQAVSFDDDVTELQPNPDKSTSSDCQVSQKGFSLPSKMGLTKGTISPGKRGKSIGSKSNKKAKKDPKSKPVGPRQSTITKFFDKVLDSESNSVGVGSETEECNTDEKMVHSDATEAYKEVTEQFIDIVNGSESLRDYATSIIHEAKGDINRALNIYYSNPSERPGEHASEGGLSSKSIQFPQCPEACSSQEEKKASEKSGHAGNLWGRTSAEEIVDKNYVSLPPEKYKPKEHACWRDGQPAPYIHLVRTFASVEGEKGKIKAMSMLCNMFRSLLALSPEDVLPAVYLCTNKIAADHENIELNIGGSLISSALEEACGISRYTMREMYNSMGDLGDVAQLCRQTQKLLIPPPPLLVRDVFSTLRKISVQTGTGSTRQKKDLIVKLMRSCREKEIKFLVRTLARNLRIGAMLRTVLPALGRAIVMNSFWNCHNKEPSENSFREKLEGVSAAIVEAYNILPSLDVVVPSLLDKDIEFSTSTLSMIPGIPIKPMLAKIANGVQDFFKLFQNRAFTCEYKYDGQRAQIHQLLDGTVRIFSRNGDETTSRFPDLVNVVKQFACPAAETFMLDAEVVATDRTNGNKLMSFQELSTRERGSKDVLVTTESIKVEVCIFVFDIMFINGEQLLALPLRERRRRLKEVFPETRPGYLECAKEITVGAEEVSLNNQDTLCRINAFLEDSFQSSCEGIMVKSLDVDAGYCPTKRTDSWLKVKRDYVKGLGDTLDLVPIGAWHGNGRKAGWYSPFLMACFNPETEEFQSVCRVMSGFSDAFYIEMKEFYSGDKILAKKPPYYRTGETPDMWFSAEVVWEVRGADFTVSPVHNAAIGLVHPSRGISVRFPRFIRKVTDRNPEECSTAADIAEMFHAQTRKMNITDQH</sequence>
<dbReference type="CDD" id="cd07969">
    <property type="entry name" value="OBF_DNA_ligase_I"/>
    <property type="match status" value="1"/>
</dbReference>
<evidence type="ECO:0000256" key="7">
    <source>
        <dbReference type="ARBA" id="ARBA00022840"/>
    </source>
</evidence>
<dbReference type="OrthoDB" id="206088at2759"/>
<dbReference type="EMBL" id="CABITT030000002">
    <property type="protein sequence ID" value="VVA94247.1"/>
    <property type="molecule type" value="Genomic_DNA"/>
</dbReference>
<evidence type="ECO:0000256" key="13">
    <source>
        <dbReference type="SAM" id="MobiDB-lite"/>
    </source>
</evidence>
<evidence type="ECO:0000256" key="8">
    <source>
        <dbReference type="ARBA" id="ARBA00023204"/>
    </source>
</evidence>
<dbReference type="InterPro" id="IPR012308">
    <property type="entry name" value="DNA_ligase_ATP-dep_N"/>
</dbReference>
<keyword evidence="16" id="KW-1185">Reference proteome</keyword>
<feature type="domain" description="ATP-dependent DNA ligase family profile" evidence="14">
    <location>
        <begin position="1122"/>
        <end position="1269"/>
    </location>
</feature>
<evidence type="ECO:0000313" key="16">
    <source>
        <dbReference type="Proteomes" id="UP000489600"/>
    </source>
</evidence>
<dbReference type="Pfam" id="PF07522">
    <property type="entry name" value="DRMBL"/>
    <property type="match status" value="1"/>
</dbReference>
<evidence type="ECO:0000256" key="5">
    <source>
        <dbReference type="ARBA" id="ARBA00022741"/>
    </source>
</evidence>
<dbReference type="InterPro" id="IPR000977">
    <property type="entry name" value="DNA_ligase_ATP-dep"/>
</dbReference>
<keyword evidence="8 11" id="KW-0234">DNA repair</keyword>
<reference evidence="15" key="1">
    <citation type="submission" date="2019-07" db="EMBL/GenBank/DDBJ databases">
        <authorList>
            <person name="Dittberner H."/>
        </authorList>
    </citation>
    <scope>NUCLEOTIDE SEQUENCE [LARGE SCALE GENOMIC DNA]</scope>
</reference>
<organism evidence="15 16">
    <name type="scientific">Arabis nemorensis</name>
    <dbReference type="NCBI Taxonomy" id="586526"/>
    <lineage>
        <taxon>Eukaryota</taxon>
        <taxon>Viridiplantae</taxon>
        <taxon>Streptophyta</taxon>
        <taxon>Embryophyta</taxon>
        <taxon>Tracheophyta</taxon>
        <taxon>Spermatophyta</taxon>
        <taxon>Magnoliopsida</taxon>
        <taxon>eudicotyledons</taxon>
        <taxon>Gunneridae</taxon>
        <taxon>Pentapetalae</taxon>
        <taxon>rosids</taxon>
        <taxon>malvids</taxon>
        <taxon>Brassicales</taxon>
        <taxon>Brassicaceae</taxon>
        <taxon>Arabideae</taxon>
        <taxon>Arabis</taxon>
    </lineage>
</organism>
<accession>A0A565AY03</accession>
<dbReference type="InterPro" id="IPR012310">
    <property type="entry name" value="DNA_ligase_ATP-dep_cent"/>
</dbReference>
<dbReference type="SUPFAM" id="SSF56091">
    <property type="entry name" value="DNA ligase/mRNA capping enzyme, catalytic domain"/>
    <property type="match status" value="1"/>
</dbReference>
<dbReference type="InterPro" id="IPR036866">
    <property type="entry name" value="RibonucZ/Hydroxyglut_hydro"/>
</dbReference>
<dbReference type="InterPro" id="IPR011084">
    <property type="entry name" value="DRMBL"/>
</dbReference>
<feature type="region of interest" description="Disordered" evidence="13">
    <location>
        <begin position="532"/>
        <end position="600"/>
    </location>
</feature>
<keyword evidence="9" id="KW-0539">Nucleus</keyword>
<keyword evidence="7 11" id="KW-0067">ATP-binding</keyword>
<dbReference type="EC" id="6.5.1.1" evidence="11"/>
<keyword evidence="6 11" id="KW-0227">DNA damage</keyword>
<dbReference type="SUPFAM" id="SSF56281">
    <property type="entry name" value="Metallo-hydrolase/oxidoreductase"/>
    <property type="match status" value="1"/>
</dbReference>
<dbReference type="NCBIfam" id="TIGR00574">
    <property type="entry name" value="dnl1"/>
    <property type="match status" value="1"/>
</dbReference>
<keyword evidence="11" id="KW-0233">DNA recombination</keyword>
<keyword evidence="4" id="KW-0235">DNA replication</keyword>
<dbReference type="Pfam" id="PF04679">
    <property type="entry name" value="DNA_ligase_A_C"/>
    <property type="match status" value="1"/>
</dbReference>
<dbReference type="FunFam" id="3.40.50.12650:FF:000006">
    <property type="entry name" value="DNA ligase"/>
    <property type="match status" value="1"/>
</dbReference>
<dbReference type="InterPro" id="IPR050191">
    <property type="entry name" value="ATP-dep_DNA_ligase"/>
</dbReference>
<dbReference type="InterPro" id="IPR016059">
    <property type="entry name" value="DNA_ligase_ATP-dep_CS"/>
</dbReference>
<dbReference type="CDD" id="cd07900">
    <property type="entry name" value="Adenylation_DNA_ligase_I_Euk"/>
    <property type="match status" value="1"/>
</dbReference>
<evidence type="ECO:0000256" key="10">
    <source>
        <dbReference type="ARBA" id="ARBA00034003"/>
    </source>
</evidence>
<dbReference type="SUPFAM" id="SSF117018">
    <property type="entry name" value="ATP-dependent DNA ligase DNA-binding domain"/>
    <property type="match status" value="1"/>
</dbReference>
<comment type="catalytic activity">
    <reaction evidence="10 11">
        <text>ATP + (deoxyribonucleotide)n-3'-hydroxyl + 5'-phospho-(deoxyribonucleotide)m = (deoxyribonucleotide)n+m + AMP + diphosphate.</text>
        <dbReference type="EC" id="6.5.1.1"/>
    </reaction>
</comment>
<evidence type="ECO:0000256" key="9">
    <source>
        <dbReference type="ARBA" id="ARBA00023242"/>
    </source>
</evidence>
<dbReference type="GO" id="GO:0005634">
    <property type="term" value="C:nucleus"/>
    <property type="evidence" value="ECO:0007669"/>
    <property type="project" value="UniProtKB-SubCell"/>
</dbReference>
<dbReference type="InterPro" id="IPR012340">
    <property type="entry name" value="NA-bd_OB-fold"/>
</dbReference>
<dbReference type="Gene3D" id="1.10.3260.10">
    <property type="entry name" value="DNA ligase, ATP-dependent, N-terminal domain"/>
    <property type="match status" value="1"/>
</dbReference>
<dbReference type="GO" id="GO:0006281">
    <property type="term" value="P:DNA repair"/>
    <property type="evidence" value="ECO:0007669"/>
    <property type="project" value="UniProtKB-KW"/>
</dbReference>
<evidence type="ECO:0000256" key="12">
    <source>
        <dbReference type="RuleBase" id="RU004196"/>
    </source>
</evidence>
<dbReference type="GO" id="GO:0006273">
    <property type="term" value="P:lagging strand elongation"/>
    <property type="evidence" value="ECO:0007669"/>
    <property type="project" value="TreeGrafter"/>
</dbReference>
<keyword evidence="3 11" id="KW-0436">Ligase</keyword>
<comment type="subcellular location">
    <subcellularLocation>
        <location evidence="1">Nucleus</location>
    </subcellularLocation>
</comment>
<dbReference type="SUPFAM" id="SSF50249">
    <property type="entry name" value="Nucleic acid-binding proteins"/>
    <property type="match status" value="1"/>
</dbReference>
<dbReference type="GO" id="GO:0003910">
    <property type="term" value="F:DNA ligase (ATP) activity"/>
    <property type="evidence" value="ECO:0007669"/>
    <property type="project" value="UniProtKB-EC"/>
</dbReference>
<feature type="compositionally biased region" description="Polar residues" evidence="13">
    <location>
        <begin position="535"/>
        <end position="553"/>
    </location>
</feature>
<evidence type="ECO:0000256" key="2">
    <source>
        <dbReference type="ARBA" id="ARBA00007572"/>
    </source>
</evidence>
<dbReference type="PANTHER" id="PTHR45674:SF9">
    <property type="entry name" value="DNA LIGASE 3"/>
    <property type="match status" value="1"/>
</dbReference>
<feature type="compositionally biased region" description="Basic and acidic residues" evidence="13">
    <location>
        <begin position="712"/>
        <end position="722"/>
    </location>
</feature>
<dbReference type="Proteomes" id="UP000489600">
    <property type="component" value="Unassembled WGS sequence"/>
</dbReference>
<feature type="region of interest" description="Disordered" evidence="13">
    <location>
        <begin position="706"/>
        <end position="725"/>
    </location>
</feature>
<protein>
    <recommendedName>
        <fullName evidence="11">DNA ligase</fullName>
        <ecNumber evidence="11">6.5.1.1</ecNumber>
    </recommendedName>
</protein>
<evidence type="ECO:0000256" key="4">
    <source>
        <dbReference type="ARBA" id="ARBA00022705"/>
    </source>
</evidence>
<dbReference type="Gene3D" id="3.60.15.10">
    <property type="entry name" value="Ribonuclease Z/Hydroxyacylglutathione hydrolase-like"/>
    <property type="match status" value="1"/>
</dbReference>
<name>A0A565AY03_9BRAS</name>
<dbReference type="Pfam" id="PF01068">
    <property type="entry name" value="DNA_ligase_A_M"/>
    <property type="match status" value="1"/>
</dbReference>
<evidence type="ECO:0000313" key="15">
    <source>
        <dbReference type="EMBL" id="VVA94247.1"/>
    </source>
</evidence>
<dbReference type="FunFam" id="2.40.50.140:FF:000220">
    <property type="entry name" value="DNA ligase"/>
    <property type="match status" value="1"/>
</dbReference>
<dbReference type="InterPro" id="IPR036599">
    <property type="entry name" value="DNA_ligase_N_sf"/>
</dbReference>
<evidence type="ECO:0000256" key="11">
    <source>
        <dbReference type="RuleBase" id="RU000617"/>
    </source>
</evidence>
<dbReference type="GO" id="GO:0006310">
    <property type="term" value="P:DNA recombination"/>
    <property type="evidence" value="ECO:0007669"/>
    <property type="project" value="UniProtKB-KW"/>
</dbReference>